<evidence type="ECO:0000313" key="6">
    <source>
        <dbReference type="EMBL" id="TFZ82158.1"/>
    </source>
</evidence>
<dbReference type="GO" id="GO:0051539">
    <property type="term" value="F:4 iron, 4 sulfur cluster binding"/>
    <property type="evidence" value="ECO:0007669"/>
    <property type="project" value="TreeGrafter"/>
</dbReference>
<keyword evidence="3 4" id="KW-0411">Iron-sulfur</keyword>
<feature type="binding site" evidence="4">
    <location>
        <position position="109"/>
    </location>
    <ligand>
        <name>iron-sulfur cluster</name>
        <dbReference type="ChEBI" id="CHEBI:30408"/>
    </ligand>
</feature>
<dbReference type="GO" id="GO:0051537">
    <property type="term" value="F:2 iron, 2 sulfur cluster binding"/>
    <property type="evidence" value="ECO:0007669"/>
    <property type="project" value="TreeGrafter"/>
</dbReference>
<dbReference type="EMBL" id="SRIO01000011">
    <property type="protein sequence ID" value="TFZ82158.1"/>
    <property type="molecule type" value="Genomic_DNA"/>
</dbReference>
<keyword evidence="1 4" id="KW-0479">Metal-binding</keyword>
<dbReference type="Pfam" id="PF01521">
    <property type="entry name" value="Fe-S_biosyn"/>
    <property type="match status" value="1"/>
</dbReference>
<dbReference type="InterPro" id="IPR017870">
    <property type="entry name" value="FeS_cluster_insertion_CS"/>
</dbReference>
<feature type="binding site" evidence="4">
    <location>
        <position position="45"/>
    </location>
    <ligand>
        <name>iron-sulfur cluster</name>
        <dbReference type="ChEBI" id="CHEBI:30408"/>
    </ligand>
</feature>
<evidence type="ECO:0000313" key="7">
    <source>
        <dbReference type="Proteomes" id="UP000297890"/>
    </source>
</evidence>
<evidence type="ECO:0000256" key="4">
    <source>
        <dbReference type="HAMAP-Rule" id="MF_01380"/>
    </source>
</evidence>
<dbReference type="InterPro" id="IPR035903">
    <property type="entry name" value="HesB-like_dom_sf"/>
</dbReference>
<dbReference type="AlphaFoldDB" id="A0A4Z0F7Y6"/>
<dbReference type="SUPFAM" id="SSF89360">
    <property type="entry name" value="HesB-like domain"/>
    <property type="match status" value="1"/>
</dbReference>
<reference evidence="6 7" key="1">
    <citation type="journal article" date="2019" name="ISME J.">
        <title>Candidatus Macondimonas diazotrophica, a novel gammaproteobacterial genus dominating crude-oil-contaminated coastal sediments.</title>
        <authorList>
            <person name="Karthikeyan S."/>
            <person name="Konstantinidis K."/>
        </authorList>
    </citation>
    <scope>NUCLEOTIDE SEQUENCE [LARGE SCALE GENOMIC DNA]</scope>
    <source>
        <strain evidence="6 7">KTK01</strain>
    </source>
</reference>
<comment type="subunit">
    <text evidence="4">Homodimer.</text>
</comment>
<protein>
    <recommendedName>
        <fullName evidence="4">Iron-sulfur cluster insertion protein ErpA</fullName>
    </recommendedName>
</protein>
<dbReference type="GO" id="GO:0005829">
    <property type="term" value="C:cytosol"/>
    <property type="evidence" value="ECO:0007669"/>
    <property type="project" value="TreeGrafter"/>
</dbReference>
<proteinExistence type="inferred from homology"/>
<dbReference type="PANTHER" id="PTHR43011:SF1">
    <property type="entry name" value="IRON-SULFUR CLUSTER ASSEMBLY 2 HOMOLOG, MITOCHONDRIAL"/>
    <property type="match status" value="1"/>
</dbReference>
<dbReference type="InterPro" id="IPR023063">
    <property type="entry name" value="ErpA_proteobact"/>
</dbReference>
<dbReference type="PROSITE" id="PS01152">
    <property type="entry name" value="HESB"/>
    <property type="match status" value="1"/>
</dbReference>
<dbReference type="Gene3D" id="2.60.300.12">
    <property type="entry name" value="HesB-like domain"/>
    <property type="match status" value="1"/>
</dbReference>
<name>A0A4Z0F7Y6_9GAMM</name>
<dbReference type="NCBIfam" id="NF010147">
    <property type="entry name" value="PRK13623.1"/>
    <property type="match status" value="1"/>
</dbReference>
<feature type="domain" description="Core" evidence="5">
    <location>
        <begin position="12"/>
        <end position="112"/>
    </location>
</feature>
<evidence type="ECO:0000256" key="1">
    <source>
        <dbReference type="ARBA" id="ARBA00022723"/>
    </source>
</evidence>
<dbReference type="GO" id="GO:0005506">
    <property type="term" value="F:iron ion binding"/>
    <property type="evidence" value="ECO:0007669"/>
    <property type="project" value="UniProtKB-UniRule"/>
</dbReference>
<evidence type="ECO:0000259" key="5">
    <source>
        <dbReference type="Pfam" id="PF01521"/>
    </source>
</evidence>
<dbReference type="RefSeq" id="WP_135282086.1">
    <property type="nucleotide sequence ID" value="NZ_SRIO01000011.1"/>
</dbReference>
<comment type="similarity">
    <text evidence="4">Belongs to the HesB/IscA family.</text>
</comment>
<keyword evidence="2 4" id="KW-0408">Iron</keyword>
<gene>
    <name evidence="4 6" type="primary">erpA</name>
    <name evidence="6" type="ORF">E4680_09030</name>
</gene>
<dbReference type="Proteomes" id="UP000297890">
    <property type="component" value="Unassembled WGS sequence"/>
</dbReference>
<comment type="caution">
    <text evidence="6">The sequence shown here is derived from an EMBL/GenBank/DDBJ whole genome shotgun (WGS) entry which is preliminary data.</text>
</comment>
<dbReference type="OrthoDB" id="9801228at2"/>
<dbReference type="InterPro" id="IPR000361">
    <property type="entry name" value="ATAP_core_dom"/>
</dbReference>
<dbReference type="HAMAP" id="MF_01380">
    <property type="entry name" value="Fe_S_insert_ErpA"/>
    <property type="match status" value="1"/>
</dbReference>
<dbReference type="FunFam" id="2.60.300.12:FF:000002">
    <property type="entry name" value="Iron-sulfur cluster insertion protein ErpA"/>
    <property type="match status" value="1"/>
</dbReference>
<evidence type="ECO:0000256" key="3">
    <source>
        <dbReference type="ARBA" id="ARBA00023014"/>
    </source>
</evidence>
<comment type="function">
    <text evidence="4">Required for insertion of 4Fe-4S clusters for at least IspG.</text>
</comment>
<dbReference type="GO" id="GO:0016226">
    <property type="term" value="P:iron-sulfur cluster assembly"/>
    <property type="evidence" value="ECO:0007669"/>
    <property type="project" value="UniProtKB-UniRule"/>
</dbReference>
<dbReference type="PANTHER" id="PTHR43011">
    <property type="entry name" value="IRON-SULFUR CLUSTER ASSEMBLY 2 HOMOLOG, MITOCHONDRIAL"/>
    <property type="match status" value="1"/>
</dbReference>
<accession>A0A4Z0F7Y6</accession>
<comment type="cofactor">
    <cofactor evidence="4">
        <name>iron-sulfur cluster</name>
        <dbReference type="ChEBI" id="CHEBI:30408"/>
    </cofactor>
    <text evidence="4">Binds 1 iron-sulfur cluster per subunit.</text>
</comment>
<feature type="binding site" evidence="4">
    <location>
        <position position="111"/>
    </location>
    <ligand>
        <name>iron-sulfur cluster</name>
        <dbReference type="ChEBI" id="CHEBI:30408"/>
    </ligand>
</feature>
<evidence type="ECO:0000256" key="2">
    <source>
        <dbReference type="ARBA" id="ARBA00023004"/>
    </source>
</evidence>
<dbReference type="NCBIfam" id="TIGR00049">
    <property type="entry name" value="iron-sulfur cluster assembly accessory protein"/>
    <property type="match status" value="1"/>
</dbReference>
<dbReference type="InterPro" id="IPR016092">
    <property type="entry name" value="ATAP"/>
</dbReference>
<organism evidence="6 7">
    <name type="scientific">Candidatus Macondimonas diazotrophica</name>
    <dbReference type="NCBI Taxonomy" id="2305248"/>
    <lineage>
        <taxon>Bacteria</taxon>
        <taxon>Pseudomonadati</taxon>
        <taxon>Pseudomonadota</taxon>
        <taxon>Gammaproteobacteria</taxon>
        <taxon>Chromatiales</taxon>
        <taxon>Ectothiorhodospiraceae</taxon>
        <taxon>Candidatus Macondimonas</taxon>
    </lineage>
</organism>
<keyword evidence="7" id="KW-1185">Reference proteome</keyword>
<sequence>MSAVATPTPAPLQLTLSAIGKIKELLSEENNADLKLRVYVTGGGCSGFSYGFAFEETNAEDDSLFAQDGVAVVVDPMSFAYLAGAEVDFEEGLEGARFIIRNPNAKTTCGCGSSFSV</sequence>